<evidence type="ECO:0000256" key="2">
    <source>
        <dbReference type="ARBA" id="ARBA00022448"/>
    </source>
</evidence>
<proteinExistence type="inferred from homology"/>
<dbReference type="Pfam" id="PF00528">
    <property type="entry name" value="BPD_transp_1"/>
    <property type="match status" value="1"/>
</dbReference>
<keyword evidence="2 7" id="KW-0813">Transport</keyword>
<dbReference type="Gene3D" id="1.10.3720.10">
    <property type="entry name" value="MetI-like"/>
    <property type="match status" value="1"/>
</dbReference>
<keyword evidence="3" id="KW-1003">Cell membrane</keyword>
<evidence type="ECO:0000256" key="8">
    <source>
        <dbReference type="SAM" id="MobiDB-lite"/>
    </source>
</evidence>
<accession>A0A1H5N199</accession>
<keyword evidence="11" id="KW-1185">Reference proteome</keyword>
<feature type="region of interest" description="Disordered" evidence="8">
    <location>
        <begin position="1"/>
        <end position="33"/>
    </location>
</feature>
<reference evidence="11" key="1">
    <citation type="submission" date="2016-10" db="EMBL/GenBank/DDBJ databases">
        <authorList>
            <person name="Varghese N."/>
            <person name="Submissions S."/>
        </authorList>
    </citation>
    <scope>NUCLEOTIDE SEQUENCE [LARGE SCALE GENOMIC DNA]</scope>
    <source>
        <strain evidence="11">DSM 21368</strain>
    </source>
</reference>
<evidence type="ECO:0000256" key="4">
    <source>
        <dbReference type="ARBA" id="ARBA00022692"/>
    </source>
</evidence>
<evidence type="ECO:0000256" key="5">
    <source>
        <dbReference type="ARBA" id="ARBA00022989"/>
    </source>
</evidence>
<evidence type="ECO:0000259" key="9">
    <source>
        <dbReference type="PROSITE" id="PS50928"/>
    </source>
</evidence>
<evidence type="ECO:0000256" key="7">
    <source>
        <dbReference type="RuleBase" id="RU363032"/>
    </source>
</evidence>
<feature type="transmembrane region" description="Helical" evidence="7">
    <location>
        <begin position="98"/>
        <end position="124"/>
    </location>
</feature>
<dbReference type="PANTHER" id="PTHR43744">
    <property type="entry name" value="ABC TRANSPORTER PERMEASE PROTEIN MG189-RELATED-RELATED"/>
    <property type="match status" value="1"/>
</dbReference>
<organism evidence="10 11">
    <name type="scientific">Ruania alba</name>
    <dbReference type="NCBI Taxonomy" id="648782"/>
    <lineage>
        <taxon>Bacteria</taxon>
        <taxon>Bacillati</taxon>
        <taxon>Actinomycetota</taxon>
        <taxon>Actinomycetes</taxon>
        <taxon>Micrococcales</taxon>
        <taxon>Ruaniaceae</taxon>
        <taxon>Ruania</taxon>
    </lineage>
</organism>
<dbReference type="InterPro" id="IPR000515">
    <property type="entry name" value="MetI-like"/>
</dbReference>
<evidence type="ECO:0000313" key="10">
    <source>
        <dbReference type="EMBL" id="SEE95355.1"/>
    </source>
</evidence>
<sequence>MSVETPSRITPDKDPPSAARSRATARRSRSSSAGGPLDVFAHAFLLTWAVLVVVPLLWTVLNAFKSDAEILTSAWSLPGSFSIDSFVRAWTTANIGRYFLNTAIVVPLGVFLTLAGGSMVAYVVSRYPFRGSRLVYLLFVAGLTFPVFLAIVPLFFVARDLHLANSLPGLALIYAAYYLPFAVFFLTAYFRSLPDSVADAAFIDGCGHWRTFLLVMLPMARPGFASVGIFVAIGQWNQFLLPLVLQTDPDKYVIAQGLAALAVSQEYASDWSGLFAGLTLSMVPVLVVYVVFQRQVESGMVAGAVK</sequence>
<evidence type="ECO:0000313" key="11">
    <source>
        <dbReference type="Proteomes" id="UP000199220"/>
    </source>
</evidence>
<dbReference type="STRING" id="648782.SAMN04488554_3838"/>
<feature type="transmembrane region" description="Helical" evidence="7">
    <location>
        <begin position="271"/>
        <end position="292"/>
    </location>
</feature>
<feature type="transmembrane region" description="Helical" evidence="7">
    <location>
        <begin position="170"/>
        <end position="190"/>
    </location>
</feature>
<keyword evidence="5 7" id="KW-1133">Transmembrane helix</keyword>
<feature type="transmembrane region" description="Helical" evidence="7">
    <location>
        <begin position="136"/>
        <end position="158"/>
    </location>
</feature>
<protein>
    <submittedName>
        <fullName evidence="10">N-acetylglucosamine transport system permease protein</fullName>
    </submittedName>
</protein>
<dbReference type="InterPro" id="IPR035906">
    <property type="entry name" value="MetI-like_sf"/>
</dbReference>
<dbReference type="AlphaFoldDB" id="A0A1H5N199"/>
<evidence type="ECO:0000256" key="1">
    <source>
        <dbReference type="ARBA" id="ARBA00004651"/>
    </source>
</evidence>
<dbReference type="GO" id="GO:0055085">
    <property type="term" value="P:transmembrane transport"/>
    <property type="evidence" value="ECO:0007669"/>
    <property type="project" value="InterPro"/>
</dbReference>
<dbReference type="SUPFAM" id="SSF161098">
    <property type="entry name" value="MetI-like"/>
    <property type="match status" value="1"/>
</dbReference>
<gene>
    <name evidence="10" type="ORF">SAMN04488554_3838</name>
</gene>
<keyword evidence="4 7" id="KW-0812">Transmembrane</keyword>
<comment type="similarity">
    <text evidence="7">Belongs to the binding-protein-dependent transport system permease family.</text>
</comment>
<feature type="transmembrane region" description="Helical" evidence="7">
    <location>
        <begin position="39"/>
        <end position="61"/>
    </location>
</feature>
<comment type="subcellular location">
    <subcellularLocation>
        <location evidence="1 7">Cell membrane</location>
        <topology evidence="1 7">Multi-pass membrane protein</topology>
    </subcellularLocation>
</comment>
<dbReference type="GO" id="GO:0005886">
    <property type="term" value="C:plasma membrane"/>
    <property type="evidence" value="ECO:0007669"/>
    <property type="project" value="UniProtKB-SubCell"/>
</dbReference>
<keyword evidence="6 7" id="KW-0472">Membrane</keyword>
<dbReference type="Proteomes" id="UP000199220">
    <property type="component" value="Unassembled WGS sequence"/>
</dbReference>
<feature type="domain" description="ABC transmembrane type-1" evidence="9">
    <location>
        <begin position="99"/>
        <end position="292"/>
    </location>
</feature>
<dbReference type="CDD" id="cd06261">
    <property type="entry name" value="TM_PBP2"/>
    <property type="match status" value="1"/>
</dbReference>
<dbReference type="OrthoDB" id="61122at2"/>
<dbReference type="EMBL" id="FNTX01000002">
    <property type="protein sequence ID" value="SEE95355.1"/>
    <property type="molecule type" value="Genomic_DNA"/>
</dbReference>
<feature type="transmembrane region" description="Helical" evidence="7">
    <location>
        <begin position="211"/>
        <end position="233"/>
    </location>
</feature>
<name>A0A1H5N199_9MICO</name>
<dbReference type="RefSeq" id="WP_089774733.1">
    <property type="nucleotide sequence ID" value="NZ_FNTX01000002.1"/>
</dbReference>
<dbReference type="PROSITE" id="PS50928">
    <property type="entry name" value="ABC_TM1"/>
    <property type="match status" value="1"/>
</dbReference>
<evidence type="ECO:0000256" key="3">
    <source>
        <dbReference type="ARBA" id="ARBA00022475"/>
    </source>
</evidence>
<evidence type="ECO:0000256" key="6">
    <source>
        <dbReference type="ARBA" id="ARBA00023136"/>
    </source>
</evidence>
<dbReference type="PANTHER" id="PTHR43744:SF8">
    <property type="entry name" value="SN-GLYCEROL-3-PHOSPHATE TRANSPORT SYSTEM PERMEASE PROTEIN UGPE"/>
    <property type="match status" value="1"/>
</dbReference>